<name>E3JCC9_PSEI1</name>
<evidence type="ECO:0000256" key="3">
    <source>
        <dbReference type="ARBA" id="ARBA00023237"/>
    </source>
</evidence>
<gene>
    <name evidence="6" type="ordered locus">FraEuI1c_6749</name>
</gene>
<dbReference type="Pfam" id="PF00691">
    <property type="entry name" value="OmpA"/>
    <property type="match status" value="1"/>
</dbReference>
<dbReference type="InterPro" id="IPR006664">
    <property type="entry name" value="OMP_bac"/>
</dbReference>
<sequence precursor="true">MYHANHPTGDVSPERRHIPVVRTRAGAVLAACALAVVAAGCTSTSSDTKFTPAAPGSRTLPSVAPFALPDLNSFIRLPDGSLMSSVNSDYLFDVGSDKLVPDAAAEIEKIVPAIQTHDGPVQILGFTDGVGTDSYNQDLSQRRADAVKAILVGAGVKASLLQAIGKGSDGAPAGVPDSTRRKVEIVLK</sequence>
<dbReference type="HOGENOM" id="CLU_1452466_0_0_11"/>
<dbReference type="PROSITE" id="PS51123">
    <property type="entry name" value="OMPA_2"/>
    <property type="match status" value="1"/>
</dbReference>
<comment type="subcellular location">
    <subcellularLocation>
        <location evidence="1">Cell outer membrane</location>
    </subcellularLocation>
</comment>
<dbReference type="InterPro" id="IPR050330">
    <property type="entry name" value="Bact_OuterMem_StrucFunc"/>
</dbReference>
<dbReference type="STRING" id="298654.FraEuI1c_6749"/>
<dbReference type="KEGG" id="fri:FraEuI1c_6749"/>
<dbReference type="Gene3D" id="3.30.1330.60">
    <property type="entry name" value="OmpA-like domain"/>
    <property type="match status" value="1"/>
</dbReference>
<dbReference type="EMBL" id="CP002299">
    <property type="protein sequence ID" value="ADP84718.1"/>
    <property type="molecule type" value="Genomic_DNA"/>
</dbReference>
<dbReference type="PROSITE" id="PS01068">
    <property type="entry name" value="OMPA_1"/>
    <property type="match status" value="1"/>
</dbReference>
<evidence type="ECO:0000256" key="1">
    <source>
        <dbReference type="ARBA" id="ARBA00004442"/>
    </source>
</evidence>
<evidence type="ECO:0000259" key="5">
    <source>
        <dbReference type="PROSITE" id="PS51123"/>
    </source>
</evidence>
<accession>E3JCC9</accession>
<evidence type="ECO:0000313" key="7">
    <source>
        <dbReference type="Proteomes" id="UP000002484"/>
    </source>
</evidence>
<keyword evidence="3" id="KW-0998">Cell outer membrane</keyword>
<proteinExistence type="predicted"/>
<dbReference type="eggNOG" id="COG2885">
    <property type="taxonomic scope" value="Bacteria"/>
</dbReference>
<dbReference type="InterPro" id="IPR036737">
    <property type="entry name" value="OmpA-like_sf"/>
</dbReference>
<evidence type="ECO:0000256" key="4">
    <source>
        <dbReference type="PROSITE-ProRule" id="PRU00473"/>
    </source>
</evidence>
<keyword evidence="2 4" id="KW-0472">Membrane</keyword>
<evidence type="ECO:0000313" key="6">
    <source>
        <dbReference type="EMBL" id="ADP84718.1"/>
    </source>
</evidence>
<dbReference type="PRINTS" id="PR01021">
    <property type="entry name" value="OMPADOMAIN"/>
</dbReference>
<reference evidence="6 7" key="1">
    <citation type="submission" date="2010-10" db="EMBL/GenBank/DDBJ databases">
        <title>Complete sequence of Frankia sp. EuI1c.</title>
        <authorList>
            <consortium name="US DOE Joint Genome Institute"/>
            <person name="Lucas S."/>
            <person name="Copeland A."/>
            <person name="Lapidus A."/>
            <person name="Cheng J.-F."/>
            <person name="Bruce D."/>
            <person name="Goodwin L."/>
            <person name="Pitluck S."/>
            <person name="Chertkov O."/>
            <person name="Detter J.C."/>
            <person name="Han C."/>
            <person name="Tapia R."/>
            <person name="Land M."/>
            <person name="Hauser L."/>
            <person name="Jeffries C."/>
            <person name="Kyrpides N."/>
            <person name="Ivanova N."/>
            <person name="Mikhailova N."/>
            <person name="Beauchemin N."/>
            <person name="Sen A."/>
            <person name="Sur S.A."/>
            <person name="Gtari M."/>
            <person name="Wall L."/>
            <person name="Tisa L."/>
            <person name="Woyke T."/>
        </authorList>
    </citation>
    <scope>NUCLEOTIDE SEQUENCE [LARGE SCALE GENOMIC DNA]</scope>
    <source>
        <strain evidence="7">DSM 45817 / CECT 9037 / EuI1c</strain>
    </source>
</reference>
<dbReference type="InterPro" id="IPR006690">
    <property type="entry name" value="OMPA-like_CS"/>
</dbReference>
<dbReference type="GO" id="GO:0009279">
    <property type="term" value="C:cell outer membrane"/>
    <property type="evidence" value="ECO:0007669"/>
    <property type="project" value="UniProtKB-SubCell"/>
</dbReference>
<dbReference type="CDD" id="cd07185">
    <property type="entry name" value="OmpA_C-like"/>
    <property type="match status" value="1"/>
</dbReference>
<keyword evidence="7" id="KW-1185">Reference proteome</keyword>
<protein>
    <submittedName>
        <fullName evidence="6">OmpA/MotB domain protein</fullName>
    </submittedName>
</protein>
<dbReference type="PANTHER" id="PTHR30329:SF21">
    <property type="entry name" value="LIPOPROTEIN YIAD-RELATED"/>
    <property type="match status" value="1"/>
</dbReference>
<evidence type="ECO:0000256" key="2">
    <source>
        <dbReference type="ARBA" id="ARBA00023136"/>
    </source>
</evidence>
<dbReference type="SUPFAM" id="SSF103088">
    <property type="entry name" value="OmpA-like"/>
    <property type="match status" value="1"/>
</dbReference>
<dbReference type="InterPro" id="IPR006665">
    <property type="entry name" value="OmpA-like"/>
</dbReference>
<organism evidence="6 7">
    <name type="scientific">Pseudofrankia inefficax (strain DSM 45817 / CECT 9037 / DDB 130130 / EuI1c)</name>
    <name type="common">Frankia inefficax</name>
    <dbReference type="NCBI Taxonomy" id="298654"/>
    <lineage>
        <taxon>Bacteria</taxon>
        <taxon>Bacillati</taxon>
        <taxon>Actinomycetota</taxon>
        <taxon>Actinomycetes</taxon>
        <taxon>Frankiales</taxon>
        <taxon>Frankiaceae</taxon>
        <taxon>Pseudofrankia</taxon>
    </lineage>
</organism>
<dbReference type="PANTHER" id="PTHR30329">
    <property type="entry name" value="STATOR ELEMENT OF FLAGELLAR MOTOR COMPLEX"/>
    <property type="match status" value="1"/>
</dbReference>
<dbReference type="InParanoid" id="E3JCC9"/>
<dbReference type="AlphaFoldDB" id="E3JCC9"/>
<dbReference type="Proteomes" id="UP000002484">
    <property type="component" value="Chromosome"/>
</dbReference>
<feature type="domain" description="OmpA-like" evidence="5">
    <location>
        <begin position="79"/>
        <end position="188"/>
    </location>
</feature>